<dbReference type="EMBL" id="BPLR01016876">
    <property type="protein sequence ID" value="GIY87039.1"/>
    <property type="molecule type" value="Genomic_DNA"/>
</dbReference>
<organism evidence="1 2">
    <name type="scientific">Caerostris extrusa</name>
    <name type="common">Bark spider</name>
    <name type="synonym">Caerostris bankana</name>
    <dbReference type="NCBI Taxonomy" id="172846"/>
    <lineage>
        <taxon>Eukaryota</taxon>
        <taxon>Metazoa</taxon>
        <taxon>Ecdysozoa</taxon>
        <taxon>Arthropoda</taxon>
        <taxon>Chelicerata</taxon>
        <taxon>Arachnida</taxon>
        <taxon>Araneae</taxon>
        <taxon>Araneomorphae</taxon>
        <taxon>Entelegynae</taxon>
        <taxon>Araneoidea</taxon>
        <taxon>Araneidae</taxon>
        <taxon>Caerostris</taxon>
    </lineage>
</organism>
<gene>
    <name evidence="1" type="primary">AVEN_39019_1</name>
    <name evidence="1" type="ORF">CEXT_788411</name>
</gene>
<dbReference type="Proteomes" id="UP001054945">
    <property type="component" value="Unassembled WGS sequence"/>
</dbReference>
<keyword evidence="2" id="KW-1185">Reference proteome</keyword>
<protein>
    <recommendedName>
        <fullName evidence="3">RRM domain-containing protein</fullName>
    </recommendedName>
</protein>
<name>A0AAV4WXS2_CAEEX</name>
<evidence type="ECO:0000313" key="1">
    <source>
        <dbReference type="EMBL" id="GIY87039.1"/>
    </source>
</evidence>
<accession>A0AAV4WXS2</accession>
<dbReference type="AlphaFoldDB" id="A0AAV4WXS2"/>
<dbReference type="GO" id="GO:0003676">
    <property type="term" value="F:nucleic acid binding"/>
    <property type="evidence" value="ECO:0007669"/>
    <property type="project" value="InterPro"/>
</dbReference>
<proteinExistence type="predicted"/>
<evidence type="ECO:0000313" key="2">
    <source>
        <dbReference type="Proteomes" id="UP001054945"/>
    </source>
</evidence>
<reference evidence="1 2" key="1">
    <citation type="submission" date="2021-06" db="EMBL/GenBank/DDBJ databases">
        <title>Caerostris extrusa draft genome.</title>
        <authorList>
            <person name="Kono N."/>
            <person name="Arakawa K."/>
        </authorList>
    </citation>
    <scope>NUCLEOTIDE SEQUENCE [LARGE SCALE GENOMIC DNA]</scope>
</reference>
<evidence type="ECO:0008006" key="3">
    <source>
        <dbReference type="Google" id="ProtNLM"/>
    </source>
</evidence>
<dbReference type="SUPFAM" id="SSF54928">
    <property type="entry name" value="RNA-binding domain, RBD"/>
    <property type="match status" value="1"/>
</dbReference>
<dbReference type="InterPro" id="IPR035979">
    <property type="entry name" value="RBD_domain_sf"/>
</dbReference>
<comment type="caution">
    <text evidence="1">The sequence shown here is derived from an EMBL/GenBank/DDBJ whole genome shotgun (WGS) entry which is preliminary data.</text>
</comment>
<sequence length="328" mass="38386">MSMAIAFPEQNVVQQCFPEQLYFQNCIVIGQIPADINMEYFFSFFQSFLFWKTDVRKIIPDFHYPDMKAAILTYENEEQAKLSAFKVSKVLCRTNLTLYDGNTLFLYCRQMDLQCDPRSRNVTISGLDTSVPKDMYLDLLKVFGTLTYFEFCLEGDIPKAHFEFSRVTSAFAALLSLQGTLSKDALVTQECPLFPLLPISCGYRRNRTNVPYEIPHQFQTPKHLPPTDEIREQYFMLCSMNTQTTHTNYYDAEDCYPRYIEDIDNIKGTIEECSMGTVSFEFSRKRMRERGFSKRLTKAMFENVDKMNEENRRIFLQAAKRKILSYCL</sequence>